<dbReference type="SUPFAM" id="SSF103506">
    <property type="entry name" value="Mitochondrial carrier"/>
    <property type="match status" value="1"/>
</dbReference>
<dbReference type="Pfam" id="PF00153">
    <property type="entry name" value="Mito_carr"/>
    <property type="match status" value="3"/>
</dbReference>
<sequence>MAATSPQFRPVAELISPPVDAFRSRPVSVTRKVARWYFGGVASTLAVCITHPLDTLKVYLQTQQGSSARLLPVATQIIRQQGFLALYSGISASLIRQLTHTTTRFGIYEALKPSDPTKPFPFHIKILTAGFSGACGGFVGAPADLVNVRMQNDVKLPEGMRRNYKHALDGLVRVVREEGFVRLWSGSSMVIVRSVFITIGQLSFYDQVKQFLLRMGCPDSAGTHLLGSSVAACSSTTITAPFDCIKTRMQNAEPGRYENLRQCIKETAKDGPLAFYKGFVPAFVRIGPQTVLMFLLYEQLRLNFGVTVRCSVECSP</sequence>
<dbReference type="OrthoDB" id="448427at2759"/>
<feature type="repeat" description="Solcar" evidence="8">
    <location>
        <begin position="30"/>
        <end position="114"/>
    </location>
</feature>
<proteinExistence type="inferred from homology"/>
<dbReference type="InterPro" id="IPR018108">
    <property type="entry name" value="MCP_transmembrane"/>
</dbReference>
<keyword evidence="5" id="KW-0677">Repeat</keyword>
<accession>A0A1W0X348</accession>
<evidence type="ECO:0000256" key="1">
    <source>
        <dbReference type="ARBA" id="ARBA00004141"/>
    </source>
</evidence>
<dbReference type="GO" id="GO:0016020">
    <property type="term" value="C:membrane"/>
    <property type="evidence" value="ECO:0007669"/>
    <property type="project" value="UniProtKB-SubCell"/>
</dbReference>
<dbReference type="Proteomes" id="UP000192578">
    <property type="component" value="Unassembled WGS sequence"/>
</dbReference>
<keyword evidence="11" id="KW-1185">Reference proteome</keyword>
<dbReference type="PROSITE" id="PS50920">
    <property type="entry name" value="SOLCAR"/>
    <property type="match status" value="3"/>
</dbReference>
<feature type="repeat" description="Solcar" evidence="8">
    <location>
        <begin position="219"/>
        <end position="303"/>
    </location>
</feature>
<comment type="subcellular location">
    <subcellularLocation>
        <location evidence="1">Membrane</location>
        <topology evidence="1">Multi-pass membrane protein</topology>
    </subcellularLocation>
</comment>
<name>A0A1W0X348_HYPEX</name>
<keyword evidence="7 8" id="KW-0472">Membrane</keyword>
<comment type="caution">
    <text evidence="10">The sequence shown here is derived from an EMBL/GenBank/DDBJ whole genome shotgun (WGS) entry which is preliminary data.</text>
</comment>
<evidence type="ECO:0000256" key="6">
    <source>
        <dbReference type="ARBA" id="ARBA00022989"/>
    </source>
</evidence>
<evidence type="ECO:0000256" key="4">
    <source>
        <dbReference type="ARBA" id="ARBA00022692"/>
    </source>
</evidence>
<evidence type="ECO:0000313" key="10">
    <source>
        <dbReference type="EMBL" id="OQV21913.1"/>
    </source>
</evidence>
<evidence type="ECO:0000256" key="5">
    <source>
        <dbReference type="ARBA" id="ARBA00022737"/>
    </source>
</evidence>
<dbReference type="InterPro" id="IPR023395">
    <property type="entry name" value="MCP_dom_sf"/>
</dbReference>
<dbReference type="Gene3D" id="1.50.40.10">
    <property type="entry name" value="Mitochondrial carrier domain"/>
    <property type="match status" value="1"/>
</dbReference>
<comment type="similarity">
    <text evidence="2 9">Belongs to the mitochondrial carrier (TC 2.A.29) family.</text>
</comment>
<evidence type="ECO:0000256" key="7">
    <source>
        <dbReference type="ARBA" id="ARBA00023136"/>
    </source>
</evidence>
<dbReference type="EMBL" id="MTYJ01000020">
    <property type="protein sequence ID" value="OQV21913.1"/>
    <property type="molecule type" value="Genomic_DNA"/>
</dbReference>
<reference evidence="11" key="1">
    <citation type="submission" date="2017-01" db="EMBL/GenBank/DDBJ databases">
        <title>Comparative genomics of anhydrobiosis in the tardigrade Hypsibius dujardini.</title>
        <authorList>
            <person name="Yoshida Y."/>
            <person name="Koutsovoulos G."/>
            <person name="Laetsch D."/>
            <person name="Stevens L."/>
            <person name="Kumar S."/>
            <person name="Horikawa D."/>
            <person name="Ishino K."/>
            <person name="Komine S."/>
            <person name="Tomita M."/>
            <person name="Blaxter M."/>
            <person name="Arakawa K."/>
        </authorList>
    </citation>
    <scope>NUCLEOTIDE SEQUENCE [LARGE SCALE GENOMIC DNA]</scope>
    <source>
        <strain evidence="11">Z151</strain>
    </source>
</reference>
<protein>
    <submittedName>
        <fullName evidence="10">Mitochondrial dicarboxylate carrier</fullName>
    </submittedName>
</protein>
<dbReference type="AlphaFoldDB" id="A0A1W0X348"/>
<organism evidence="10 11">
    <name type="scientific">Hypsibius exemplaris</name>
    <name type="common">Freshwater tardigrade</name>
    <dbReference type="NCBI Taxonomy" id="2072580"/>
    <lineage>
        <taxon>Eukaryota</taxon>
        <taxon>Metazoa</taxon>
        <taxon>Ecdysozoa</taxon>
        <taxon>Tardigrada</taxon>
        <taxon>Eutardigrada</taxon>
        <taxon>Parachela</taxon>
        <taxon>Hypsibioidea</taxon>
        <taxon>Hypsibiidae</taxon>
        <taxon>Hypsibius</taxon>
    </lineage>
</organism>
<evidence type="ECO:0000256" key="2">
    <source>
        <dbReference type="ARBA" id="ARBA00006375"/>
    </source>
</evidence>
<gene>
    <name evidence="10" type="ORF">BV898_04126</name>
</gene>
<evidence type="ECO:0000256" key="3">
    <source>
        <dbReference type="ARBA" id="ARBA00022448"/>
    </source>
</evidence>
<keyword evidence="6" id="KW-1133">Transmembrane helix</keyword>
<dbReference type="PANTHER" id="PTHR45618">
    <property type="entry name" value="MITOCHONDRIAL DICARBOXYLATE CARRIER-RELATED"/>
    <property type="match status" value="1"/>
</dbReference>
<feature type="repeat" description="Solcar" evidence="8">
    <location>
        <begin position="124"/>
        <end position="211"/>
    </location>
</feature>
<evidence type="ECO:0000313" key="11">
    <source>
        <dbReference type="Proteomes" id="UP000192578"/>
    </source>
</evidence>
<dbReference type="InterPro" id="IPR050391">
    <property type="entry name" value="Mito_Metabolite_Transporter"/>
</dbReference>
<evidence type="ECO:0000256" key="8">
    <source>
        <dbReference type="PROSITE-ProRule" id="PRU00282"/>
    </source>
</evidence>
<keyword evidence="3 9" id="KW-0813">Transport</keyword>
<evidence type="ECO:0000256" key="9">
    <source>
        <dbReference type="RuleBase" id="RU000488"/>
    </source>
</evidence>
<keyword evidence="4 8" id="KW-0812">Transmembrane</keyword>